<comment type="caution">
    <text evidence="1">The sequence shown here is derived from an EMBL/GenBank/DDBJ whole genome shotgun (WGS) entry which is preliminary data.</text>
</comment>
<gene>
    <name evidence="1" type="ORF">ENV35_03580</name>
</gene>
<evidence type="ECO:0000313" key="1">
    <source>
        <dbReference type="EMBL" id="HGB30939.1"/>
    </source>
</evidence>
<dbReference type="AlphaFoldDB" id="A0A7C3SN52"/>
<protein>
    <submittedName>
        <fullName evidence="1">Uncharacterized protein</fullName>
    </submittedName>
</protein>
<dbReference type="EMBL" id="DTGA01000091">
    <property type="protein sequence ID" value="HGB30939.1"/>
    <property type="molecule type" value="Genomic_DNA"/>
</dbReference>
<sequence>MFANALLEIDKTAGLHLQWDESIKDPFYTCFTIEKTATYTFNDSTGYITEYDLNKLTQFPDQIEQALGKDIAEGFKKDPVGVFESLPLPEKRVIIRLAVTRRSA</sequence>
<proteinExistence type="predicted"/>
<reference evidence="1" key="1">
    <citation type="journal article" date="2020" name="mSystems">
        <title>Genome- and Community-Level Interaction Insights into Carbon Utilization and Element Cycling Functions of Hydrothermarchaeota in Hydrothermal Sediment.</title>
        <authorList>
            <person name="Zhou Z."/>
            <person name="Liu Y."/>
            <person name="Xu W."/>
            <person name="Pan J."/>
            <person name="Luo Z.H."/>
            <person name="Li M."/>
        </authorList>
    </citation>
    <scope>NUCLEOTIDE SEQUENCE [LARGE SCALE GENOMIC DNA]</scope>
    <source>
        <strain evidence="1">SpSt-751</strain>
    </source>
</reference>
<accession>A0A7C3SN52</accession>
<organism evidence="1">
    <name type="scientific">Dictyoglomus turgidum</name>
    <dbReference type="NCBI Taxonomy" id="513050"/>
    <lineage>
        <taxon>Bacteria</taxon>
        <taxon>Pseudomonadati</taxon>
        <taxon>Dictyoglomota</taxon>
        <taxon>Dictyoglomia</taxon>
        <taxon>Dictyoglomales</taxon>
        <taxon>Dictyoglomaceae</taxon>
        <taxon>Dictyoglomus</taxon>
    </lineage>
</organism>
<name>A0A7C3SN52_9BACT</name>